<dbReference type="EMBL" id="JBHSIU010000011">
    <property type="protein sequence ID" value="MFC4998109.1"/>
    <property type="molecule type" value="Genomic_DNA"/>
</dbReference>
<reference evidence="3" key="1">
    <citation type="journal article" date="2019" name="Int. J. Syst. Evol. Microbiol.">
        <title>The Global Catalogue of Microorganisms (GCM) 10K type strain sequencing project: providing services to taxonomists for standard genome sequencing and annotation.</title>
        <authorList>
            <consortium name="The Broad Institute Genomics Platform"/>
            <consortium name="The Broad Institute Genome Sequencing Center for Infectious Disease"/>
            <person name="Wu L."/>
            <person name="Ma J."/>
        </authorList>
    </citation>
    <scope>NUCLEOTIDE SEQUENCE [LARGE SCALE GENOMIC DNA]</scope>
    <source>
        <strain evidence="3">CGMCC 4.7152</strain>
    </source>
</reference>
<evidence type="ECO:0000313" key="2">
    <source>
        <dbReference type="EMBL" id="MFC4998109.1"/>
    </source>
</evidence>
<dbReference type="RefSeq" id="WP_380114364.1">
    <property type="nucleotide sequence ID" value="NZ_JBHSIU010000011.1"/>
</dbReference>
<comment type="caution">
    <text evidence="2">The sequence shown here is derived from an EMBL/GenBank/DDBJ whole genome shotgun (WGS) entry which is preliminary data.</text>
</comment>
<evidence type="ECO:0000256" key="1">
    <source>
        <dbReference type="SAM" id="MobiDB-lite"/>
    </source>
</evidence>
<protein>
    <submittedName>
        <fullName evidence="2">Uncharacterized protein</fullName>
    </submittedName>
</protein>
<feature type="compositionally biased region" description="Low complexity" evidence="1">
    <location>
        <begin position="56"/>
        <end position="67"/>
    </location>
</feature>
<keyword evidence="3" id="KW-1185">Reference proteome</keyword>
<evidence type="ECO:0000313" key="3">
    <source>
        <dbReference type="Proteomes" id="UP001595912"/>
    </source>
</evidence>
<proteinExistence type="predicted"/>
<organism evidence="2 3">
    <name type="scientific">Dactylosporangium cerinum</name>
    <dbReference type="NCBI Taxonomy" id="1434730"/>
    <lineage>
        <taxon>Bacteria</taxon>
        <taxon>Bacillati</taxon>
        <taxon>Actinomycetota</taxon>
        <taxon>Actinomycetes</taxon>
        <taxon>Micromonosporales</taxon>
        <taxon>Micromonosporaceae</taxon>
        <taxon>Dactylosporangium</taxon>
    </lineage>
</organism>
<sequence>MTSRSTTVSPPKELTDNITERVGQVVRQQRATSTPKEWTSPDQVGNGTPATWGRKATPGTAATTGTVATRPTWETVEPATTWGTAGTAADLAASSISGAFDLEIEVNGKTYIVTVSSPATPGDPYVLEFTYEEVKWALTVRWPAEEGEPYDIKLKRTAEGETTTIAGVEYTDSETWAAELELPKMEFGTITISRLAFRIASIPSDKPEGPLPPLPALRGRPEAYVIGRDLAVGGHETSSDVVRG</sequence>
<accession>A0ABV9VQP8</accession>
<gene>
    <name evidence="2" type="ORF">ACFPIJ_09725</name>
</gene>
<feature type="region of interest" description="Disordered" evidence="1">
    <location>
        <begin position="1"/>
        <end position="67"/>
    </location>
</feature>
<name>A0ABV9VQP8_9ACTN</name>
<dbReference type="Proteomes" id="UP001595912">
    <property type="component" value="Unassembled WGS sequence"/>
</dbReference>
<feature type="compositionally biased region" description="Polar residues" evidence="1">
    <location>
        <begin position="26"/>
        <end position="49"/>
    </location>
</feature>